<keyword evidence="6 10" id="KW-0342">GTP-binding</keyword>
<dbReference type="GO" id="GO:0007189">
    <property type="term" value="P:adenylate cyclase-activating G protein-coupled receptor signaling pathway"/>
    <property type="evidence" value="ECO:0007669"/>
    <property type="project" value="TreeGrafter"/>
</dbReference>
<gene>
    <name evidence="12" type="ORF">GYMLUDRAFT_250390</name>
</gene>
<evidence type="ECO:0000256" key="11">
    <source>
        <dbReference type="PIRSR" id="PIRSR601019-2"/>
    </source>
</evidence>
<keyword evidence="3 11" id="KW-0479">Metal-binding</keyword>
<dbReference type="Proteomes" id="UP000053593">
    <property type="component" value="Unassembled WGS sequence"/>
</dbReference>
<evidence type="ECO:0000256" key="5">
    <source>
        <dbReference type="ARBA" id="ARBA00022842"/>
    </source>
</evidence>
<reference evidence="12 13" key="1">
    <citation type="submission" date="2014-04" db="EMBL/GenBank/DDBJ databases">
        <title>Evolutionary Origins and Diversification of the Mycorrhizal Mutualists.</title>
        <authorList>
            <consortium name="DOE Joint Genome Institute"/>
            <consortium name="Mycorrhizal Genomics Consortium"/>
            <person name="Kohler A."/>
            <person name="Kuo A."/>
            <person name="Nagy L.G."/>
            <person name="Floudas D."/>
            <person name="Copeland A."/>
            <person name="Barry K.W."/>
            <person name="Cichocki N."/>
            <person name="Veneault-Fourrey C."/>
            <person name="LaButti K."/>
            <person name="Lindquist E.A."/>
            <person name="Lipzen A."/>
            <person name="Lundell T."/>
            <person name="Morin E."/>
            <person name="Murat C."/>
            <person name="Riley R."/>
            <person name="Ohm R."/>
            <person name="Sun H."/>
            <person name="Tunlid A."/>
            <person name="Henrissat B."/>
            <person name="Grigoriev I.V."/>
            <person name="Hibbett D.S."/>
            <person name="Martin F."/>
        </authorList>
    </citation>
    <scope>NUCLEOTIDE SEQUENCE [LARGE SCALE GENOMIC DNA]</scope>
    <source>
        <strain evidence="12 13">FD-317 M1</strain>
    </source>
</reference>
<keyword evidence="2" id="KW-0519">Myristate</keyword>
<keyword evidence="8" id="KW-0807">Transducer</keyword>
<accession>A0A0D0BFK0</accession>
<dbReference type="CDD" id="cd00066">
    <property type="entry name" value="G-alpha"/>
    <property type="match status" value="1"/>
</dbReference>
<dbReference type="GO" id="GO:0005525">
    <property type="term" value="F:GTP binding"/>
    <property type="evidence" value="ECO:0007669"/>
    <property type="project" value="UniProtKB-KW"/>
</dbReference>
<dbReference type="GO" id="GO:0005834">
    <property type="term" value="C:heterotrimeric G-protein complex"/>
    <property type="evidence" value="ECO:0007669"/>
    <property type="project" value="InterPro"/>
</dbReference>
<keyword evidence="4 10" id="KW-0547">Nucleotide-binding</keyword>
<dbReference type="InterPro" id="IPR002975">
    <property type="entry name" value="Fungi_Gprotein_alpha"/>
</dbReference>
<dbReference type="InterPro" id="IPR011025">
    <property type="entry name" value="GproteinA_insert"/>
</dbReference>
<evidence type="ECO:0000256" key="3">
    <source>
        <dbReference type="ARBA" id="ARBA00022723"/>
    </source>
</evidence>
<dbReference type="InterPro" id="IPR027417">
    <property type="entry name" value="P-loop_NTPase"/>
</dbReference>
<dbReference type="GO" id="GO:0003924">
    <property type="term" value="F:GTPase activity"/>
    <property type="evidence" value="ECO:0007669"/>
    <property type="project" value="InterPro"/>
</dbReference>
<evidence type="ECO:0008006" key="14">
    <source>
        <dbReference type="Google" id="ProtNLM"/>
    </source>
</evidence>
<keyword evidence="9" id="KW-0449">Lipoprotein</keyword>
<comment type="subunit">
    <text evidence="1">G proteins are composed of 3 units; alpha, beta and gamma. The alpha chain contains the guanine nucleotide binding site.</text>
</comment>
<name>A0A0D0BFK0_9AGAR</name>
<dbReference type="SUPFAM" id="SSF52540">
    <property type="entry name" value="P-loop containing nucleoside triphosphate hydrolases"/>
    <property type="match status" value="1"/>
</dbReference>
<evidence type="ECO:0000256" key="9">
    <source>
        <dbReference type="ARBA" id="ARBA00023288"/>
    </source>
</evidence>
<dbReference type="GO" id="GO:0046872">
    <property type="term" value="F:metal ion binding"/>
    <property type="evidence" value="ECO:0007669"/>
    <property type="project" value="UniProtKB-KW"/>
</dbReference>
<dbReference type="OrthoDB" id="5817230at2759"/>
<organism evidence="12 13">
    <name type="scientific">Collybiopsis luxurians FD-317 M1</name>
    <dbReference type="NCBI Taxonomy" id="944289"/>
    <lineage>
        <taxon>Eukaryota</taxon>
        <taxon>Fungi</taxon>
        <taxon>Dikarya</taxon>
        <taxon>Basidiomycota</taxon>
        <taxon>Agaricomycotina</taxon>
        <taxon>Agaricomycetes</taxon>
        <taxon>Agaricomycetidae</taxon>
        <taxon>Agaricales</taxon>
        <taxon>Marasmiineae</taxon>
        <taxon>Omphalotaceae</taxon>
        <taxon>Collybiopsis</taxon>
        <taxon>Collybiopsis luxurians</taxon>
    </lineage>
</organism>
<protein>
    <recommendedName>
        <fullName evidence="14">Guanine nucleotide-binding protein alpha-3 subunit</fullName>
    </recommendedName>
</protein>
<feature type="binding site" evidence="10">
    <location>
        <begin position="182"/>
        <end position="186"/>
    </location>
    <ligand>
        <name>GTP</name>
        <dbReference type="ChEBI" id="CHEBI:37565"/>
    </ligand>
</feature>
<feature type="binding site" evidence="11">
    <location>
        <position position="47"/>
    </location>
    <ligand>
        <name>Mg(2+)</name>
        <dbReference type="ChEBI" id="CHEBI:18420"/>
    </ligand>
</feature>
<evidence type="ECO:0000256" key="4">
    <source>
        <dbReference type="ARBA" id="ARBA00022741"/>
    </source>
</evidence>
<dbReference type="PRINTS" id="PR00318">
    <property type="entry name" value="GPROTEINA"/>
</dbReference>
<dbReference type="GO" id="GO:0010255">
    <property type="term" value="P:glucose mediated signaling pathway"/>
    <property type="evidence" value="ECO:0007669"/>
    <property type="project" value="UniProtKB-ARBA"/>
</dbReference>
<dbReference type="GO" id="GO:0031683">
    <property type="term" value="F:G-protein beta/gamma-subunit complex binding"/>
    <property type="evidence" value="ECO:0007669"/>
    <property type="project" value="InterPro"/>
</dbReference>
<dbReference type="Pfam" id="PF00503">
    <property type="entry name" value="G-alpha"/>
    <property type="match status" value="1"/>
</dbReference>
<dbReference type="Gene3D" id="1.10.400.10">
    <property type="entry name" value="GI Alpha 1, domain 2-like"/>
    <property type="match status" value="2"/>
</dbReference>
<dbReference type="SMART" id="SM00275">
    <property type="entry name" value="G_alpha"/>
    <property type="match status" value="1"/>
</dbReference>
<dbReference type="PRINTS" id="PR01241">
    <property type="entry name" value="GPROTEINAFNG"/>
</dbReference>
<evidence type="ECO:0000256" key="1">
    <source>
        <dbReference type="ARBA" id="ARBA00011356"/>
    </source>
</evidence>
<dbReference type="EMBL" id="KN834829">
    <property type="protein sequence ID" value="KIK53436.1"/>
    <property type="molecule type" value="Genomic_DNA"/>
</dbReference>
<dbReference type="HOGENOM" id="CLU_014184_0_0_1"/>
<sequence>MGNLISSPSQKAKRRSDAIDRQIEENPGNFKRECKIVVLGSPTVRKSIIMKFKGYSGLSEQERAMYRSKVSQNVLDSAQAIILAMCKFEMDFGVRSNTMFADKVMNCKVDEGTPFTLSPDIAYAIHQLWSDPVMSKVLDKKDGSPDYLPTEADISRVWEKKKKTGIEEIRLTMGQLPLSIYDVGCQRTERRKWMHCFEAVTSIIFCVALTDYDQVLPDESNKNRLTETLILFESVINSRWFLRTSIILLLSEIDEFKKKLPTVPLERYFPEYTGGNDINKAAKYILWKFMQANRARSSVYPCLTQGDDPTNICFIFSIVKETILQNALKARNIL</sequence>
<evidence type="ECO:0000256" key="10">
    <source>
        <dbReference type="PIRSR" id="PIRSR601019-1"/>
    </source>
</evidence>
<keyword evidence="7" id="KW-0564">Palmitate</keyword>
<dbReference type="PANTHER" id="PTHR10218:SF369">
    <property type="entry name" value="GUANINE NUCLEOTIDE-BINDING PROTEIN ALPHA-2 SUBUNIT"/>
    <property type="match status" value="1"/>
</dbReference>
<proteinExistence type="predicted"/>
<evidence type="ECO:0000313" key="12">
    <source>
        <dbReference type="EMBL" id="KIK53436.1"/>
    </source>
</evidence>
<dbReference type="GO" id="GO:0005737">
    <property type="term" value="C:cytoplasm"/>
    <property type="evidence" value="ECO:0007669"/>
    <property type="project" value="TreeGrafter"/>
</dbReference>
<dbReference type="PROSITE" id="PS51882">
    <property type="entry name" value="G_ALPHA"/>
    <property type="match status" value="1"/>
</dbReference>
<dbReference type="Gene3D" id="3.40.50.300">
    <property type="entry name" value="P-loop containing nucleotide triphosphate hydrolases"/>
    <property type="match status" value="2"/>
</dbReference>
<evidence type="ECO:0000256" key="6">
    <source>
        <dbReference type="ARBA" id="ARBA00023134"/>
    </source>
</evidence>
<evidence type="ECO:0000256" key="7">
    <source>
        <dbReference type="ARBA" id="ARBA00023139"/>
    </source>
</evidence>
<keyword evidence="13" id="KW-1185">Reference proteome</keyword>
<evidence type="ECO:0000256" key="2">
    <source>
        <dbReference type="ARBA" id="ARBA00022707"/>
    </source>
</evidence>
<dbReference type="SUPFAM" id="SSF47895">
    <property type="entry name" value="Transducin (alpha subunit), insertion domain"/>
    <property type="match status" value="1"/>
</dbReference>
<keyword evidence="5 11" id="KW-0460">Magnesium</keyword>
<evidence type="ECO:0000313" key="13">
    <source>
        <dbReference type="Proteomes" id="UP000053593"/>
    </source>
</evidence>
<evidence type="ECO:0000256" key="8">
    <source>
        <dbReference type="ARBA" id="ARBA00023224"/>
    </source>
</evidence>
<dbReference type="GO" id="GO:0001664">
    <property type="term" value="F:G protein-coupled receptor binding"/>
    <property type="evidence" value="ECO:0007669"/>
    <property type="project" value="InterPro"/>
</dbReference>
<dbReference type="AlphaFoldDB" id="A0A0D0BFK0"/>
<dbReference type="PANTHER" id="PTHR10218">
    <property type="entry name" value="GTP-BINDING PROTEIN ALPHA SUBUNIT"/>
    <property type="match status" value="1"/>
</dbReference>
<dbReference type="InterPro" id="IPR001019">
    <property type="entry name" value="Gprotein_alpha_su"/>
</dbReference>
<dbReference type="FunFam" id="3.40.50.300:FF:000181">
    <property type="entry name" value="Guanine nucleotide-binding protein subunit alpha"/>
    <property type="match status" value="1"/>
</dbReference>